<dbReference type="Gene3D" id="3.30.70.120">
    <property type="match status" value="1"/>
</dbReference>
<evidence type="ECO:0000313" key="9">
    <source>
        <dbReference type="Proteomes" id="UP000032552"/>
    </source>
</evidence>
<dbReference type="InterPro" id="IPR019264">
    <property type="entry name" value="DUF2179"/>
</dbReference>
<dbReference type="GeneID" id="57090047"/>
<dbReference type="CDD" id="cd16380">
    <property type="entry name" value="YitT_C"/>
    <property type="match status" value="1"/>
</dbReference>
<dbReference type="PANTHER" id="PTHR33545">
    <property type="entry name" value="UPF0750 MEMBRANE PROTEIN YITT-RELATED"/>
    <property type="match status" value="1"/>
</dbReference>
<keyword evidence="2" id="KW-1003">Cell membrane</keyword>
<evidence type="ECO:0000256" key="5">
    <source>
        <dbReference type="ARBA" id="ARBA00023136"/>
    </source>
</evidence>
<evidence type="ECO:0000313" key="8">
    <source>
        <dbReference type="EMBL" id="GAN36863.1"/>
    </source>
</evidence>
<feature type="transmembrane region" description="Helical" evidence="6">
    <location>
        <begin position="48"/>
        <end position="70"/>
    </location>
</feature>
<dbReference type="Pfam" id="PF10035">
    <property type="entry name" value="DUF2179"/>
    <property type="match status" value="1"/>
</dbReference>
<name>A0A0C9QDX4_LACPA</name>
<dbReference type="PIRSF" id="PIRSF006483">
    <property type="entry name" value="Membrane_protein_YitT"/>
    <property type="match status" value="1"/>
</dbReference>
<dbReference type="GO" id="GO:0005886">
    <property type="term" value="C:plasma membrane"/>
    <property type="evidence" value="ECO:0007669"/>
    <property type="project" value="UniProtKB-SubCell"/>
</dbReference>
<comment type="caution">
    <text evidence="8">The sequence shown here is derived from an EMBL/GenBank/DDBJ whole genome shotgun (WGS) entry which is preliminary data.</text>
</comment>
<evidence type="ECO:0000256" key="6">
    <source>
        <dbReference type="SAM" id="Phobius"/>
    </source>
</evidence>
<dbReference type="PANTHER" id="PTHR33545:SF10">
    <property type="entry name" value="UPF0750 MEMBRANE PROTEIN YPJC"/>
    <property type="match status" value="1"/>
</dbReference>
<feature type="transmembrane region" description="Helical" evidence="6">
    <location>
        <begin position="7"/>
        <end position="28"/>
    </location>
</feature>
<gene>
    <name evidence="8" type="ORF">LC0644_1452</name>
</gene>
<dbReference type="InterPro" id="IPR051461">
    <property type="entry name" value="UPF0750_membrane"/>
</dbReference>
<protein>
    <submittedName>
        <fullName evidence="8">YitT family protein</fullName>
    </submittedName>
</protein>
<feature type="transmembrane region" description="Helical" evidence="6">
    <location>
        <begin position="77"/>
        <end position="96"/>
    </location>
</feature>
<dbReference type="RefSeq" id="WP_003570286.1">
    <property type="nucleotide sequence ID" value="NZ_BAYM01000089.1"/>
</dbReference>
<comment type="subcellular location">
    <subcellularLocation>
        <location evidence="1">Cell membrane</location>
        <topology evidence="1">Multi-pass membrane protein</topology>
    </subcellularLocation>
</comment>
<reference evidence="9" key="1">
    <citation type="submission" date="2014-05" db="EMBL/GenBank/DDBJ databases">
        <title>Whole genome sequencing of Lactobacillus casei NRIC0644.</title>
        <authorList>
            <person name="Atarashi H."/>
            <person name="Yoshida Y."/>
            <person name="Fujimura S."/>
            <person name="Tanaka N."/>
            <person name="Shiwa Y."/>
            <person name="Yoshikawa H."/>
            <person name="Okada S."/>
            <person name="Nakagawa J."/>
        </authorList>
    </citation>
    <scope>NUCLEOTIDE SEQUENCE [LARGE SCALE GENOMIC DNA]</scope>
    <source>
        <strain evidence="9">NRIC0644</strain>
    </source>
</reference>
<accession>A0A0C9QDX4</accession>
<evidence type="ECO:0000256" key="1">
    <source>
        <dbReference type="ARBA" id="ARBA00004651"/>
    </source>
</evidence>
<feature type="domain" description="DUF2179" evidence="7">
    <location>
        <begin position="222"/>
        <end position="276"/>
    </location>
</feature>
<organism evidence="8 9">
    <name type="scientific">Lacticaseibacillus paracasei NRIC 0644</name>
    <dbReference type="NCBI Taxonomy" id="1435038"/>
    <lineage>
        <taxon>Bacteria</taxon>
        <taxon>Bacillati</taxon>
        <taxon>Bacillota</taxon>
        <taxon>Bacilli</taxon>
        <taxon>Lactobacillales</taxon>
        <taxon>Lactobacillaceae</taxon>
        <taxon>Lacticaseibacillus</taxon>
    </lineage>
</organism>
<feature type="transmembrane region" description="Helical" evidence="6">
    <location>
        <begin position="108"/>
        <end position="127"/>
    </location>
</feature>
<keyword evidence="4 6" id="KW-1133">Transmembrane helix</keyword>
<dbReference type="Proteomes" id="UP000032552">
    <property type="component" value="Unassembled WGS sequence"/>
</dbReference>
<feature type="transmembrane region" description="Helical" evidence="6">
    <location>
        <begin position="148"/>
        <end position="168"/>
    </location>
</feature>
<keyword evidence="3 6" id="KW-0812">Transmembrane</keyword>
<evidence type="ECO:0000256" key="2">
    <source>
        <dbReference type="ARBA" id="ARBA00022475"/>
    </source>
</evidence>
<dbReference type="InterPro" id="IPR003740">
    <property type="entry name" value="YitT"/>
</dbReference>
<dbReference type="AlphaFoldDB" id="A0A0C9QDX4"/>
<dbReference type="Pfam" id="PF02588">
    <property type="entry name" value="YitT_membrane"/>
    <property type="match status" value="1"/>
</dbReference>
<sequence length="292" mass="32323">MSRTTRTCWDLLMIVLGCALYGFGLVYINIANHLAEGGVTGITLLIRYWWHLDPAYSTILLNIPLLIVGYKFLGKRALAYTVFGTLMLSAWLWIWQRVPLTINLDHDLFISGVLAGLFGGFGSGLIYRHGGTTGGTDVVARIVEQQTGVPMGRTLLVFDAAVLTISLTYLNIELMMYTLLGAYVFSQIVNFTLDGAYAAKGLLIVSDKSQEIATAIMNELERGTTFLHAEGGFAHDRKQVVYAVVSSTEIAQTKRLIEAIDPHAFISILDVHEALGEGFTYQKKRRRLLFGH</sequence>
<dbReference type="EMBL" id="BAYM01000089">
    <property type="protein sequence ID" value="GAN36863.1"/>
    <property type="molecule type" value="Genomic_DNA"/>
</dbReference>
<evidence type="ECO:0000256" key="3">
    <source>
        <dbReference type="ARBA" id="ARBA00022692"/>
    </source>
</evidence>
<dbReference type="InterPro" id="IPR015867">
    <property type="entry name" value="N-reg_PII/ATP_PRibTrfase_C"/>
</dbReference>
<evidence type="ECO:0000256" key="4">
    <source>
        <dbReference type="ARBA" id="ARBA00022989"/>
    </source>
</evidence>
<proteinExistence type="predicted"/>
<keyword evidence="5 6" id="KW-0472">Membrane</keyword>
<evidence type="ECO:0000259" key="7">
    <source>
        <dbReference type="Pfam" id="PF10035"/>
    </source>
</evidence>